<evidence type="ECO:0000256" key="1">
    <source>
        <dbReference type="SAM" id="SignalP"/>
    </source>
</evidence>
<keyword evidence="1" id="KW-0732">Signal</keyword>
<proteinExistence type="predicted"/>
<feature type="signal peptide" evidence="1">
    <location>
        <begin position="1"/>
        <end position="25"/>
    </location>
</feature>
<protein>
    <recommendedName>
        <fullName evidence="4">Lipoprotein</fullName>
    </recommendedName>
</protein>
<dbReference type="RefSeq" id="WP_058400545.1">
    <property type="nucleotide sequence ID" value="NZ_LKCI01000013.1"/>
</dbReference>
<evidence type="ECO:0000313" key="2">
    <source>
        <dbReference type="EMBL" id="KTC60975.1"/>
    </source>
</evidence>
<dbReference type="Proteomes" id="UP000054513">
    <property type="component" value="Unassembled WGS sequence"/>
</dbReference>
<dbReference type="AlphaFoldDB" id="A0AAW3M4Q0"/>
<name>A0AAW3M4Q0_PSESS</name>
<gene>
    <name evidence="2" type="ORF">AO287_23475</name>
</gene>
<evidence type="ECO:0008006" key="4">
    <source>
        <dbReference type="Google" id="ProtNLM"/>
    </source>
</evidence>
<feature type="chain" id="PRO_5043509348" description="Lipoprotein" evidence="1">
    <location>
        <begin position="26"/>
        <end position="165"/>
    </location>
</feature>
<evidence type="ECO:0000313" key="3">
    <source>
        <dbReference type="Proteomes" id="UP000054513"/>
    </source>
</evidence>
<reference evidence="2 3" key="1">
    <citation type="submission" date="2015-09" db="EMBL/GenBank/DDBJ databases">
        <title>Genome sequence of ICMP 19499.</title>
        <authorList>
            <person name="Visnovsky S.B."/>
            <person name="Lu A."/>
            <person name="Panda P."/>
            <person name="Pitman A.R."/>
        </authorList>
    </citation>
    <scope>NUCLEOTIDE SEQUENCE [LARGE SCALE GENOMIC DNA]</scope>
    <source>
        <strain evidence="2 3">ICMP 19499</strain>
    </source>
</reference>
<accession>A0AAW3M4Q0</accession>
<dbReference type="EMBL" id="LKCI01000013">
    <property type="protein sequence ID" value="KTC60975.1"/>
    <property type="molecule type" value="Genomic_DNA"/>
</dbReference>
<comment type="caution">
    <text evidence="2">The sequence shown here is derived from an EMBL/GenBank/DDBJ whole genome shotgun (WGS) entry which is preliminary data.</text>
</comment>
<organism evidence="2 3">
    <name type="scientific">Pseudomonas savastanoi</name>
    <name type="common">Pseudomonas syringae pv. savastanoi</name>
    <dbReference type="NCBI Taxonomy" id="29438"/>
    <lineage>
        <taxon>Bacteria</taxon>
        <taxon>Pseudomonadati</taxon>
        <taxon>Pseudomonadota</taxon>
        <taxon>Gammaproteobacteria</taxon>
        <taxon>Pseudomonadales</taxon>
        <taxon>Pseudomonadaceae</taxon>
        <taxon>Pseudomonas</taxon>
    </lineage>
</organism>
<sequence length="165" mass="18910">MKIIHAIAILILALTGCGTTTTTSAPPGLWYAEREVPDQFHYSVYVLFQDDAHFQWWRTREDMETVLKRIDYYKHEHPGWDHPTAYSRQGNELTGERKFVTPASASMLANTFIQKFSGRFDGDTLELTIKSYTIMSVEMGADDMMPPPTTVIKWPLKRLGPPLEK</sequence>
<dbReference type="PROSITE" id="PS51257">
    <property type="entry name" value="PROKAR_LIPOPROTEIN"/>
    <property type="match status" value="1"/>
</dbReference>